<comment type="function">
    <text evidence="5">This is one of the proteins that binds to the 5S RNA in the ribosome where it forms part of the central protuberance.</text>
</comment>
<dbReference type="HAMAP" id="MF_01334">
    <property type="entry name" value="Ribosomal_bL25_CTC"/>
    <property type="match status" value="1"/>
</dbReference>
<dbReference type="GO" id="GO:0008097">
    <property type="term" value="F:5S rRNA binding"/>
    <property type="evidence" value="ECO:0007669"/>
    <property type="project" value="InterPro"/>
</dbReference>
<dbReference type="CDD" id="cd00495">
    <property type="entry name" value="Ribosomal_L25_TL5_CTC"/>
    <property type="match status" value="1"/>
</dbReference>
<keyword evidence="2 5" id="KW-0694">RNA-binding</keyword>
<evidence type="ECO:0000256" key="5">
    <source>
        <dbReference type="HAMAP-Rule" id="MF_01334"/>
    </source>
</evidence>
<dbReference type="PANTHER" id="PTHR33284:SF1">
    <property type="entry name" value="RIBOSOMAL PROTEIN L25_GLN-TRNA SYNTHETASE, ANTI-CODON-BINDING DOMAIN-CONTAINING PROTEIN"/>
    <property type="match status" value="1"/>
</dbReference>
<evidence type="ECO:0000256" key="2">
    <source>
        <dbReference type="ARBA" id="ARBA00022884"/>
    </source>
</evidence>
<feature type="region of interest" description="Disordered" evidence="6">
    <location>
        <begin position="195"/>
        <end position="225"/>
    </location>
</feature>
<keyword evidence="3 5" id="KW-0689">Ribosomal protein</keyword>
<comment type="subunit">
    <text evidence="5">Part of the 50S ribosomal subunit; part of the 5S rRNA/L5/L18/L25 subcomplex. Contacts the 5S rRNA. Binds to the 5S rRNA independently of L5 and L18.</text>
</comment>
<dbReference type="PANTHER" id="PTHR33284">
    <property type="entry name" value="RIBOSOMAL PROTEIN L25/GLN-TRNA SYNTHETASE, ANTI-CODON-BINDING DOMAIN-CONTAINING PROTEIN"/>
    <property type="match status" value="1"/>
</dbReference>
<feature type="compositionally biased region" description="Basic and acidic residues" evidence="6">
    <location>
        <begin position="202"/>
        <end position="225"/>
    </location>
</feature>
<dbReference type="NCBIfam" id="TIGR00731">
    <property type="entry name" value="bL25_bact_ctc"/>
    <property type="match status" value="1"/>
</dbReference>
<keyword evidence="4 5" id="KW-0687">Ribonucleoprotein</keyword>
<accession>A0A849T1Q8</accession>
<dbReference type="GO" id="GO:0006412">
    <property type="term" value="P:translation"/>
    <property type="evidence" value="ECO:0007669"/>
    <property type="project" value="UniProtKB-UniRule"/>
</dbReference>
<dbReference type="InterPro" id="IPR037121">
    <property type="entry name" value="Ribosomal_bL25_C"/>
</dbReference>
<protein>
    <recommendedName>
        <fullName evidence="5">Large ribosomal subunit protein bL25</fullName>
    </recommendedName>
    <alternativeName>
        <fullName evidence="5">General stress protein CTC</fullName>
    </alternativeName>
</protein>
<keyword evidence="1 5" id="KW-0699">rRNA-binding</keyword>
<evidence type="ECO:0000256" key="3">
    <source>
        <dbReference type="ARBA" id="ARBA00022980"/>
    </source>
</evidence>
<dbReference type="Gene3D" id="2.170.120.20">
    <property type="entry name" value="Ribosomal protein L25, beta domain"/>
    <property type="match status" value="1"/>
</dbReference>
<dbReference type="AlphaFoldDB" id="A0A849T1Q8"/>
<evidence type="ECO:0000259" key="7">
    <source>
        <dbReference type="Pfam" id="PF01386"/>
    </source>
</evidence>
<evidence type="ECO:0000313" key="9">
    <source>
        <dbReference type="EMBL" id="NOT35219.1"/>
    </source>
</evidence>
<evidence type="ECO:0000256" key="4">
    <source>
        <dbReference type="ARBA" id="ARBA00023274"/>
    </source>
</evidence>
<gene>
    <name evidence="5" type="primary">rplY</name>
    <name evidence="5" type="synonym">ctc</name>
    <name evidence="9" type="ORF">HOP12_13815</name>
</gene>
<dbReference type="Proteomes" id="UP000580839">
    <property type="component" value="Unassembled WGS sequence"/>
</dbReference>
<comment type="caution">
    <text evidence="9">The sequence shown here is derived from an EMBL/GenBank/DDBJ whole genome shotgun (WGS) entry which is preliminary data.</text>
</comment>
<dbReference type="Gene3D" id="2.40.240.10">
    <property type="entry name" value="Ribosomal Protein L25, Chain P"/>
    <property type="match status" value="1"/>
</dbReference>
<dbReference type="InterPro" id="IPR020056">
    <property type="entry name" value="Rbsml_bL25/Gln-tRNA_synth_N"/>
</dbReference>
<dbReference type="InterPro" id="IPR001021">
    <property type="entry name" value="Ribosomal_bL25_long"/>
</dbReference>
<dbReference type="InterPro" id="IPR020930">
    <property type="entry name" value="Ribosomal_uL5_bac-type"/>
</dbReference>
<evidence type="ECO:0000256" key="1">
    <source>
        <dbReference type="ARBA" id="ARBA00022730"/>
    </source>
</evidence>
<dbReference type="GO" id="GO:0022625">
    <property type="term" value="C:cytosolic large ribosomal subunit"/>
    <property type="evidence" value="ECO:0007669"/>
    <property type="project" value="TreeGrafter"/>
</dbReference>
<proteinExistence type="inferred from homology"/>
<evidence type="ECO:0000313" key="10">
    <source>
        <dbReference type="Proteomes" id="UP000580839"/>
    </source>
</evidence>
<dbReference type="EMBL" id="JABFRW010000181">
    <property type="protein sequence ID" value="NOT35219.1"/>
    <property type="molecule type" value="Genomic_DNA"/>
</dbReference>
<comment type="similarity">
    <text evidence="5">Belongs to the bacterial ribosomal protein bL25 family. CTC subfamily.</text>
</comment>
<name>A0A849T1Q8_UNCEI</name>
<dbReference type="Pfam" id="PF14693">
    <property type="entry name" value="Ribosomal_TL5_C"/>
    <property type="match status" value="1"/>
</dbReference>
<dbReference type="GO" id="GO:0003735">
    <property type="term" value="F:structural constituent of ribosome"/>
    <property type="evidence" value="ECO:0007669"/>
    <property type="project" value="InterPro"/>
</dbReference>
<evidence type="ECO:0000256" key="6">
    <source>
        <dbReference type="SAM" id="MobiDB-lite"/>
    </source>
</evidence>
<evidence type="ECO:0000259" key="8">
    <source>
        <dbReference type="Pfam" id="PF14693"/>
    </source>
</evidence>
<dbReference type="Pfam" id="PF01386">
    <property type="entry name" value="Ribosomal_L25p"/>
    <property type="match status" value="1"/>
</dbReference>
<feature type="domain" description="Large ribosomal subunit protein bL25 beta" evidence="8">
    <location>
        <begin position="102"/>
        <end position="183"/>
    </location>
</feature>
<organism evidence="9 10">
    <name type="scientific">Eiseniibacteriota bacterium</name>
    <dbReference type="NCBI Taxonomy" id="2212470"/>
    <lineage>
        <taxon>Bacteria</taxon>
        <taxon>Candidatus Eiseniibacteriota</taxon>
    </lineage>
</organism>
<dbReference type="InterPro" id="IPR020057">
    <property type="entry name" value="Ribosomal_bL25_b-dom"/>
</dbReference>
<reference evidence="9 10" key="1">
    <citation type="submission" date="2020-04" db="EMBL/GenBank/DDBJ databases">
        <title>Metagenomic profiling of ammonia- and methane-oxidizing microorganisms in a Dutch drinking water treatment plant.</title>
        <authorList>
            <person name="Poghosyan L."/>
            <person name="Leucker S."/>
        </authorList>
    </citation>
    <scope>NUCLEOTIDE SEQUENCE [LARGE SCALE GENOMIC DNA]</scope>
    <source>
        <strain evidence="9">S-RSF-IL-03</strain>
    </source>
</reference>
<dbReference type="SUPFAM" id="SSF50715">
    <property type="entry name" value="Ribosomal protein L25-like"/>
    <property type="match status" value="1"/>
</dbReference>
<sequence length="225" mass="23792">MAVIPLKGSPRDRLGKGGARKTRAAGAIPGVIYGHGETPQAVSVERVEFETAIRQHKGGNPIIHLALGTHEYTALLRSAQRDPLSQQIIHIDFQHISLTETVEVEVPVHLIGLSIGVKDGGGILEHGLREIEIRCLPTAIPTSIDIDVTALAIGDSIHVRDLKVEGVTILSDADAVVAVVAAPTVMEETTAAATLEGTPGKVEPEVITKGKKDEAAEGAEKEKKK</sequence>
<feature type="domain" description="Large ribosomal subunit protein bL25 L25" evidence="7">
    <location>
        <begin position="6"/>
        <end position="93"/>
    </location>
</feature>
<dbReference type="InterPro" id="IPR011035">
    <property type="entry name" value="Ribosomal_bL25/Gln-tRNA_synth"/>
</dbReference>
<dbReference type="InterPro" id="IPR029751">
    <property type="entry name" value="Ribosomal_L25_dom"/>
</dbReference>
<feature type="region of interest" description="Disordered" evidence="6">
    <location>
        <begin position="1"/>
        <end position="20"/>
    </location>
</feature>